<protein>
    <submittedName>
        <fullName evidence="4">Uncharacterized protein</fullName>
    </submittedName>
</protein>
<gene>
    <name evidence="4" type="ORF">SAMN02745704_02461</name>
</gene>
<dbReference type="Pfam" id="PF24481">
    <property type="entry name" value="CT398_CC"/>
    <property type="match status" value="1"/>
</dbReference>
<dbReference type="InterPro" id="IPR052376">
    <property type="entry name" value="Oxidative_Scav/Glycosyltrans"/>
</dbReference>
<proteinExistence type="predicted"/>
<dbReference type="PANTHER" id="PTHR39082">
    <property type="entry name" value="PHOSPHOLIPASE C-BETA-2-RELATED"/>
    <property type="match status" value="1"/>
</dbReference>
<evidence type="ECO:0000256" key="1">
    <source>
        <dbReference type="SAM" id="Coils"/>
    </source>
</evidence>
<name>A0A1T4XU84_9BACT</name>
<feature type="coiled-coil region" evidence="1">
    <location>
        <begin position="19"/>
        <end position="60"/>
    </location>
</feature>
<feature type="coiled-coil region" evidence="1">
    <location>
        <begin position="119"/>
        <end position="171"/>
    </location>
</feature>
<dbReference type="InterPro" id="IPR003743">
    <property type="entry name" value="Zf-RING_7"/>
</dbReference>
<feature type="domain" description="CT398-like coiled coil hairpin" evidence="3">
    <location>
        <begin position="12"/>
        <end position="186"/>
    </location>
</feature>
<dbReference type="Gene3D" id="1.10.287.1490">
    <property type="match status" value="1"/>
</dbReference>
<evidence type="ECO:0000259" key="2">
    <source>
        <dbReference type="Pfam" id="PF02591"/>
    </source>
</evidence>
<keyword evidence="5" id="KW-1185">Reference proteome</keyword>
<reference evidence="4 5" key="1">
    <citation type="submission" date="2017-02" db="EMBL/GenBank/DDBJ databases">
        <authorList>
            <person name="Peterson S.W."/>
        </authorList>
    </citation>
    <scope>NUCLEOTIDE SEQUENCE [LARGE SCALE GENOMIC DNA]</scope>
    <source>
        <strain evidence="4 5">DSM 16080</strain>
    </source>
</reference>
<dbReference type="RefSeq" id="WP_078718003.1">
    <property type="nucleotide sequence ID" value="NZ_FUYC01000017.1"/>
</dbReference>
<keyword evidence="1" id="KW-0175">Coiled coil</keyword>
<evidence type="ECO:0000313" key="5">
    <source>
        <dbReference type="Proteomes" id="UP000190027"/>
    </source>
</evidence>
<dbReference type="InterPro" id="IPR056003">
    <property type="entry name" value="CT398_CC_hairpin"/>
</dbReference>
<dbReference type="AlphaFoldDB" id="A0A1T4XU84"/>
<dbReference type="STRING" id="1121449.SAMN02745704_02461"/>
<dbReference type="Proteomes" id="UP000190027">
    <property type="component" value="Unassembled WGS sequence"/>
</dbReference>
<evidence type="ECO:0000259" key="3">
    <source>
        <dbReference type="Pfam" id="PF24481"/>
    </source>
</evidence>
<dbReference type="PANTHER" id="PTHR39082:SF1">
    <property type="entry name" value="SCAVENGER RECEPTOR CLASS A MEMBER 3"/>
    <property type="match status" value="1"/>
</dbReference>
<accession>A0A1T4XU84</accession>
<sequence>MYQKQIEQLVILQSVDDEIIGLREELEAAPRELADLEQRLESFNTRVQEIDEKVETLGEKQKRLDFEIEEDAGKVKKSKNKLMMASNTKEYHAMMREMDSLEKLNRMREEERVTVVEELAAQQDAKTELDKEMGELREQCEEKRATLQERVQKTEKRLESLDKKRKKAGKVVPDPILGRYEFIRSRLSHPVIVPVTEGVCGGCNIMIPPQIYNELQKGKQILSCPNCQRLIYWVEHTPESLREAE</sequence>
<dbReference type="Pfam" id="PF02591">
    <property type="entry name" value="Zn_ribbon_9"/>
    <property type="match status" value="1"/>
</dbReference>
<feature type="domain" description="C4-type zinc ribbon" evidence="2">
    <location>
        <begin position="199"/>
        <end position="230"/>
    </location>
</feature>
<organism evidence="4 5">
    <name type="scientific">Paucidesulfovibrio gracilis DSM 16080</name>
    <dbReference type="NCBI Taxonomy" id="1121449"/>
    <lineage>
        <taxon>Bacteria</taxon>
        <taxon>Pseudomonadati</taxon>
        <taxon>Thermodesulfobacteriota</taxon>
        <taxon>Desulfovibrionia</taxon>
        <taxon>Desulfovibrionales</taxon>
        <taxon>Desulfovibrionaceae</taxon>
        <taxon>Paucidesulfovibrio</taxon>
    </lineage>
</organism>
<dbReference type="OrthoDB" id="9795058at2"/>
<evidence type="ECO:0000313" key="4">
    <source>
        <dbReference type="EMBL" id="SKA93122.1"/>
    </source>
</evidence>
<dbReference type="EMBL" id="FUYC01000017">
    <property type="protein sequence ID" value="SKA93122.1"/>
    <property type="molecule type" value="Genomic_DNA"/>
</dbReference>